<organism evidence="1 2">
    <name type="scientific">Colletotrichum chrysophilum</name>
    <dbReference type="NCBI Taxonomy" id="1836956"/>
    <lineage>
        <taxon>Eukaryota</taxon>
        <taxon>Fungi</taxon>
        <taxon>Dikarya</taxon>
        <taxon>Ascomycota</taxon>
        <taxon>Pezizomycotina</taxon>
        <taxon>Sordariomycetes</taxon>
        <taxon>Hypocreomycetidae</taxon>
        <taxon>Glomerellales</taxon>
        <taxon>Glomerellaceae</taxon>
        <taxon>Colletotrichum</taxon>
        <taxon>Colletotrichum gloeosporioides species complex</taxon>
    </lineage>
</organism>
<dbReference type="Proteomes" id="UP001243330">
    <property type="component" value="Unassembled WGS sequence"/>
</dbReference>
<evidence type="ECO:0000313" key="2">
    <source>
        <dbReference type="Proteomes" id="UP001243330"/>
    </source>
</evidence>
<keyword evidence="2" id="KW-1185">Reference proteome</keyword>
<name>A0AAD9EB31_9PEZI</name>
<sequence length="111" mass="12551">MMATRARGRIDTATVMTAEVVVAVAAAGVVDVVDEVVVGATAMTLLPETTGNLRRTGPVTRSLLRRRRRRPLSTRRSSPLFLERARLERPRHLCCHLSADGTMRWRLWMRR</sequence>
<proteinExistence type="predicted"/>
<protein>
    <submittedName>
        <fullName evidence="1">Uncharacterized protein</fullName>
    </submittedName>
</protein>
<comment type="caution">
    <text evidence="1">The sequence shown here is derived from an EMBL/GenBank/DDBJ whole genome shotgun (WGS) entry which is preliminary data.</text>
</comment>
<evidence type="ECO:0000313" key="1">
    <source>
        <dbReference type="EMBL" id="KAK1842025.1"/>
    </source>
</evidence>
<reference evidence="1" key="1">
    <citation type="submission" date="2023-01" db="EMBL/GenBank/DDBJ databases">
        <title>Colletotrichum chrysophilum M932 genome sequence.</title>
        <authorList>
            <person name="Baroncelli R."/>
        </authorList>
    </citation>
    <scope>NUCLEOTIDE SEQUENCE</scope>
    <source>
        <strain evidence="1">M932</strain>
    </source>
</reference>
<accession>A0AAD9EB31</accession>
<dbReference type="EMBL" id="JAQOWY010000440">
    <property type="protein sequence ID" value="KAK1842025.1"/>
    <property type="molecule type" value="Genomic_DNA"/>
</dbReference>
<dbReference type="AlphaFoldDB" id="A0AAD9EB31"/>
<gene>
    <name evidence="1" type="ORF">CCHR01_15362</name>
</gene>